<dbReference type="EMBL" id="CP094984">
    <property type="protein sequence ID" value="UON92684.1"/>
    <property type="molecule type" value="Genomic_DNA"/>
</dbReference>
<evidence type="ECO:0000313" key="4">
    <source>
        <dbReference type="Proteomes" id="UP001155145"/>
    </source>
</evidence>
<keyword evidence="3" id="KW-1185">Reference proteome</keyword>
<accession>A0A9X1MA56</accession>
<proteinExistence type="predicted"/>
<dbReference type="Proteomes" id="UP001155145">
    <property type="component" value="Unassembled WGS sequence"/>
</dbReference>
<protein>
    <submittedName>
        <fullName evidence="1">Uncharacterized protein</fullName>
    </submittedName>
</protein>
<evidence type="ECO:0000313" key="1">
    <source>
        <dbReference type="EMBL" id="MCC3273337.1"/>
    </source>
</evidence>
<dbReference type="AlphaFoldDB" id="A0A9X1MA56"/>
<dbReference type="EMBL" id="JAJFZT010000007">
    <property type="protein sequence ID" value="MCC3273337.1"/>
    <property type="molecule type" value="Genomic_DNA"/>
</dbReference>
<organism evidence="1 4">
    <name type="scientific">Arthrobacter zhangbolii</name>
    <dbReference type="NCBI Taxonomy" id="2886936"/>
    <lineage>
        <taxon>Bacteria</taxon>
        <taxon>Bacillati</taxon>
        <taxon>Actinomycetota</taxon>
        <taxon>Actinomycetes</taxon>
        <taxon>Micrococcales</taxon>
        <taxon>Micrococcaceae</taxon>
        <taxon>Arthrobacter</taxon>
    </lineage>
</organism>
<dbReference type="Proteomes" id="UP000829758">
    <property type="component" value="Chromosome"/>
</dbReference>
<dbReference type="RefSeq" id="WP_227905522.1">
    <property type="nucleotide sequence ID" value="NZ_CP094984.1"/>
</dbReference>
<reference evidence="1" key="1">
    <citation type="submission" date="2021-10" db="EMBL/GenBank/DDBJ databases">
        <title>Novel species in genus Arthrobacter.</title>
        <authorList>
            <person name="Liu Y."/>
        </authorList>
    </citation>
    <scope>NUCLEOTIDE SEQUENCE</scope>
    <source>
        <strain evidence="1">Zg-Y462</strain>
        <strain evidence="3">zg-Y462</strain>
    </source>
</reference>
<sequence>MGLMELELARLEHRQRTEDAERRNGFQRLRRERLPARDRQRERPAALRSAVKLDWPVITLGLGPFQLVLFRTVHLPQRGPASDSHGTSSFFPG</sequence>
<evidence type="ECO:0000313" key="3">
    <source>
        <dbReference type="Proteomes" id="UP000829758"/>
    </source>
</evidence>
<gene>
    <name evidence="1" type="ORF">LJ755_11415</name>
    <name evidence="2" type="ORF">MUK71_03290</name>
</gene>
<evidence type="ECO:0000313" key="2">
    <source>
        <dbReference type="EMBL" id="UON92684.1"/>
    </source>
</evidence>
<name>A0A9X1MA56_9MICC</name>